<keyword evidence="4 6" id="KW-0520">NAD</keyword>
<comment type="catalytic activity">
    <reaction evidence="6">
        <text>(6S)-NADPHX + ATP = ADP + phosphate + NADPH + H(+)</text>
        <dbReference type="Rhea" id="RHEA:32231"/>
        <dbReference type="ChEBI" id="CHEBI:15378"/>
        <dbReference type="ChEBI" id="CHEBI:30616"/>
        <dbReference type="ChEBI" id="CHEBI:43474"/>
        <dbReference type="ChEBI" id="CHEBI:57783"/>
        <dbReference type="ChEBI" id="CHEBI:64076"/>
        <dbReference type="ChEBI" id="CHEBI:456216"/>
        <dbReference type="EC" id="4.2.1.93"/>
    </reaction>
</comment>
<comment type="similarity">
    <text evidence="6">Belongs to the NnrD/CARKD family.</text>
</comment>
<feature type="domain" description="YjeF C-terminal" evidence="7">
    <location>
        <begin position="25"/>
        <end position="340"/>
    </location>
</feature>
<dbReference type="PANTHER" id="PTHR12592:SF0">
    <property type="entry name" value="ATP-DEPENDENT (S)-NAD(P)H-HYDRATE DEHYDRATASE"/>
    <property type="match status" value="1"/>
</dbReference>
<dbReference type="Gene3D" id="3.40.1190.20">
    <property type="match status" value="1"/>
</dbReference>
<dbReference type="SUPFAM" id="SSF53613">
    <property type="entry name" value="Ribokinase-like"/>
    <property type="match status" value="1"/>
</dbReference>
<dbReference type="GO" id="GO:0046496">
    <property type="term" value="P:nicotinamide nucleotide metabolic process"/>
    <property type="evidence" value="ECO:0007669"/>
    <property type="project" value="UniProtKB-UniRule"/>
</dbReference>
<evidence type="ECO:0000256" key="4">
    <source>
        <dbReference type="ARBA" id="ARBA00023027"/>
    </source>
</evidence>
<dbReference type="NCBIfam" id="TIGR00196">
    <property type="entry name" value="yjeF_cterm"/>
    <property type="match status" value="1"/>
</dbReference>
<name>A0ABD3PYG2_9STRA</name>
<evidence type="ECO:0000259" key="7">
    <source>
        <dbReference type="PROSITE" id="PS51383"/>
    </source>
</evidence>
<dbReference type="GO" id="GO:0047453">
    <property type="term" value="F:ATP-dependent NAD(P)H-hydrate dehydratase activity"/>
    <property type="evidence" value="ECO:0007669"/>
    <property type="project" value="UniProtKB-UniRule"/>
</dbReference>
<dbReference type="PANTHER" id="PTHR12592">
    <property type="entry name" value="ATP-DEPENDENT (S)-NAD(P)H-HYDRATE DEHYDRATASE FAMILY MEMBER"/>
    <property type="match status" value="1"/>
</dbReference>
<keyword evidence="9" id="KW-1185">Reference proteome</keyword>
<dbReference type="InterPro" id="IPR029056">
    <property type="entry name" value="Ribokinase-like"/>
</dbReference>
<dbReference type="AlphaFoldDB" id="A0ABD3PYG2"/>
<protein>
    <recommendedName>
        <fullName evidence="6">ATP-dependent (S)-NAD(P)H-hydrate dehydratase</fullName>
        <ecNumber evidence="6">4.2.1.93</ecNumber>
    </recommendedName>
    <alternativeName>
        <fullName evidence="6">ATP-dependent NAD(P)HX dehydratase</fullName>
    </alternativeName>
</protein>
<keyword evidence="1 6" id="KW-0547">Nucleotide-binding</keyword>
<dbReference type="InterPro" id="IPR017953">
    <property type="entry name" value="Carbohydrate_kinase_pred_CS"/>
</dbReference>
<dbReference type="EMBL" id="JALLPJ020000421">
    <property type="protein sequence ID" value="KAL3792776.1"/>
    <property type="molecule type" value="Genomic_DNA"/>
</dbReference>
<dbReference type="CDD" id="cd01171">
    <property type="entry name" value="YXKO-related"/>
    <property type="match status" value="1"/>
</dbReference>
<organism evidence="8 9">
    <name type="scientific">Cyclotella atomus</name>
    <dbReference type="NCBI Taxonomy" id="382360"/>
    <lineage>
        <taxon>Eukaryota</taxon>
        <taxon>Sar</taxon>
        <taxon>Stramenopiles</taxon>
        <taxon>Ochrophyta</taxon>
        <taxon>Bacillariophyta</taxon>
        <taxon>Coscinodiscophyceae</taxon>
        <taxon>Thalassiosirophycidae</taxon>
        <taxon>Stephanodiscales</taxon>
        <taxon>Stephanodiscaceae</taxon>
        <taxon>Cyclotella</taxon>
    </lineage>
</organism>
<comment type="catalytic activity">
    <reaction evidence="6">
        <text>(6S)-NADHX + ATP = ADP + phosphate + NADH + H(+)</text>
        <dbReference type="Rhea" id="RHEA:19017"/>
        <dbReference type="ChEBI" id="CHEBI:15378"/>
        <dbReference type="ChEBI" id="CHEBI:30616"/>
        <dbReference type="ChEBI" id="CHEBI:43474"/>
        <dbReference type="ChEBI" id="CHEBI:57945"/>
        <dbReference type="ChEBI" id="CHEBI:64074"/>
        <dbReference type="ChEBI" id="CHEBI:456216"/>
        <dbReference type="EC" id="4.2.1.93"/>
    </reaction>
</comment>
<dbReference type="PROSITE" id="PS01050">
    <property type="entry name" value="YJEF_C_2"/>
    <property type="match status" value="1"/>
</dbReference>
<evidence type="ECO:0000313" key="8">
    <source>
        <dbReference type="EMBL" id="KAL3792776.1"/>
    </source>
</evidence>
<accession>A0ABD3PYG2</accession>
<keyword evidence="3" id="KW-0521">NADP</keyword>
<dbReference type="HAMAP" id="MF_01965">
    <property type="entry name" value="NADHX_dehydratase"/>
    <property type="match status" value="1"/>
</dbReference>
<reference evidence="8 9" key="1">
    <citation type="submission" date="2024-10" db="EMBL/GenBank/DDBJ databases">
        <title>Updated reference genomes for cyclostephanoid diatoms.</title>
        <authorList>
            <person name="Roberts W.R."/>
            <person name="Alverson A.J."/>
        </authorList>
    </citation>
    <scope>NUCLEOTIDE SEQUENCE [LARGE SCALE GENOMIC DNA]</scope>
    <source>
        <strain evidence="8 9">AJA010-31</strain>
    </source>
</reference>
<feature type="binding site" evidence="6">
    <location>
        <begin position="255"/>
        <end position="264"/>
    </location>
    <ligand>
        <name>ATP</name>
        <dbReference type="ChEBI" id="CHEBI:30616"/>
    </ligand>
</feature>
<comment type="function">
    <text evidence="6">Catalyzes the dehydration of the S-form of NAD(P)HX at the expense of ATP, which is converted to ADP. Together with NAD(P)HX epimerase, which catalyzes the epimerization of the S- and R-forms, the enzyme allows the repair of both epimers of NAD(P)HX, a damaged form of NAD(P)H that is a result of enzymatic or heat-dependent hydration.</text>
</comment>
<evidence type="ECO:0000256" key="1">
    <source>
        <dbReference type="ARBA" id="ARBA00022741"/>
    </source>
</evidence>
<evidence type="ECO:0000256" key="5">
    <source>
        <dbReference type="ARBA" id="ARBA00023239"/>
    </source>
</evidence>
<dbReference type="PROSITE" id="PS51383">
    <property type="entry name" value="YJEF_C_3"/>
    <property type="match status" value="1"/>
</dbReference>
<comment type="cofactor">
    <cofactor evidence="6">
        <name>Mg(2+)</name>
        <dbReference type="ChEBI" id="CHEBI:18420"/>
    </cofactor>
</comment>
<dbReference type="EC" id="4.2.1.93" evidence="6"/>
<evidence type="ECO:0000313" key="9">
    <source>
        <dbReference type="Proteomes" id="UP001530400"/>
    </source>
</evidence>
<evidence type="ECO:0000256" key="2">
    <source>
        <dbReference type="ARBA" id="ARBA00022840"/>
    </source>
</evidence>
<keyword evidence="6" id="KW-0597">Phosphoprotein</keyword>
<feature type="binding site" evidence="6">
    <location>
        <begin position="236"/>
        <end position="240"/>
    </location>
    <ligand>
        <name>ATP</name>
        <dbReference type="ChEBI" id="CHEBI:30616"/>
    </ligand>
</feature>
<evidence type="ECO:0000256" key="6">
    <source>
        <dbReference type="HAMAP-Rule" id="MF_03157"/>
    </source>
</evidence>
<dbReference type="Pfam" id="PF01256">
    <property type="entry name" value="Carb_kinase"/>
    <property type="match status" value="1"/>
</dbReference>
<proteinExistence type="inferred from homology"/>
<sequence length="354" mass="39009">MSSKSACDGPSKWSDIFHRKCYAFSSDHLSSLIPKLSSTSHKGSHGRIAIFGGSEKYTGAPYYAASAALNCGVDLVTVFCAKEAATPIKCYSPELMVQSVYSVEELDALAEDKSNTSSFVFSQQQTIDTVTAAFPSLHALCIGPGMGRHELLFHIVSKIIEKAIECNLALILDADALFMLSLDDYRDLLLRLLQYEKVVMTPNLMELRRLQDALKDNVTDKTGYSQLNSMGLIVQKGSSDMISQQSMVIECKEIGGLKRSGGIGDVLAGTISAFMAWNSILQKDASPQNKQSREYQDRLLATWTACCTVKKATRKAFDKKKRSMSAQHVLEELGEVMMEMEQNLEDAIDNKVQP</sequence>
<feature type="binding site" evidence="6">
    <location>
        <position position="265"/>
    </location>
    <ligand>
        <name>(6S)-NADPHX</name>
        <dbReference type="ChEBI" id="CHEBI:64076"/>
    </ligand>
</feature>
<dbReference type="GO" id="GO:0005524">
    <property type="term" value="F:ATP binding"/>
    <property type="evidence" value="ECO:0007669"/>
    <property type="project" value="UniProtKB-KW"/>
</dbReference>
<dbReference type="Proteomes" id="UP001530400">
    <property type="component" value="Unassembled WGS sequence"/>
</dbReference>
<keyword evidence="2 6" id="KW-0067">ATP-binding</keyword>
<comment type="caution">
    <text evidence="8">The sequence shown here is derived from an EMBL/GenBank/DDBJ whole genome shotgun (WGS) entry which is preliminary data.</text>
</comment>
<gene>
    <name evidence="8" type="ORF">ACHAWO_002381</name>
</gene>
<keyword evidence="5 6" id="KW-0456">Lyase</keyword>
<dbReference type="InterPro" id="IPR000631">
    <property type="entry name" value="CARKD"/>
</dbReference>
<feature type="binding site" evidence="6">
    <location>
        <position position="145"/>
    </location>
    <ligand>
        <name>(6S)-NADPHX</name>
        <dbReference type="ChEBI" id="CHEBI:64076"/>
    </ligand>
</feature>
<evidence type="ECO:0000256" key="3">
    <source>
        <dbReference type="ARBA" id="ARBA00022857"/>
    </source>
</evidence>
<feature type="binding site" evidence="6">
    <location>
        <begin position="203"/>
        <end position="209"/>
    </location>
    <ligand>
        <name>(6S)-NADPHX</name>
        <dbReference type="ChEBI" id="CHEBI:64076"/>
    </ligand>
</feature>